<feature type="domain" description="Outer membrane protein beta-barrel" evidence="1">
    <location>
        <begin position="53"/>
        <end position="205"/>
    </location>
</feature>
<evidence type="ECO:0000313" key="3">
    <source>
        <dbReference type="Proteomes" id="UP000233782"/>
    </source>
</evidence>
<organism evidence="2 3">
    <name type="scientific">Pontibacter ramchanderi</name>
    <dbReference type="NCBI Taxonomy" id="1179743"/>
    <lineage>
        <taxon>Bacteria</taxon>
        <taxon>Pseudomonadati</taxon>
        <taxon>Bacteroidota</taxon>
        <taxon>Cytophagia</taxon>
        <taxon>Cytophagales</taxon>
        <taxon>Hymenobacteraceae</taxon>
        <taxon>Pontibacter</taxon>
    </lineage>
</organism>
<evidence type="ECO:0000313" key="2">
    <source>
        <dbReference type="EMBL" id="PKV75537.1"/>
    </source>
</evidence>
<dbReference type="EMBL" id="PJMU01000001">
    <property type="protein sequence ID" value="PKV75537.1"/>
    <property type="molecule type" value="Genomic_DNA"/>
</dbReference>
<dbReference type="RefSeq" id="WP_101442765.1">
    <property type="nucleotide sequence ID" value="NZ_PJMU01000001.1"/>
</dbReference>
<evidence type="ECO:0000259" key="1">
    <source>
        <dbReference type="Pfam" id="PF13568"/>
    </source>
</evidence>
<gene>
    <name evidence="2" type="ORF">BD749_0480</name>
</gene>
<dbReference type="InterPro" id="IPR025665">
    <property type="entry name" value="Beta-barrel_OMP_2"/>
</dbReference>
<dbReference type="Proteomes" id="UP000233782">
    <property type="component" value="Unassembled WGS sequence"/>
</dbReference>
<protein>
    <submittedName>
        <fullName evidence="2">Outer membrane protein with beta-barrel domain</fullName>
    </submittedName>
</protein>
<keyword evidence="3" id="KW-1185">Reference proteome</keyword>
<dbReference type="OrthoDB" id="947434at2"/>
<sequence>MNKCLPAIFILTLICSGVKAGKINDKSITNKSIESDFYDGTVGLSDMEGSKKLHLRAGFKFALNLSNTNFNKGFPKPNIPVETVWKTGFSSGAFLEFPIISNVTLQQEYLYTYLRSELLTEETEYHLSYISLPLLLKLEVKSKFTVMAGPQVDVLTHAKEQHNGQYLNITHEVEERQIGAVVGVAYKLSKIFGFEAKFIHGINHVGMRQAGYTREFKLEQIQVGAIVTPF</sequence>
<comment type="caution">
    <text evidence="2">The sequence shown here is derived from an EMBL/GenBank/DDBJ whole genome shotgun (WGS) entry which is preliminary data.</text>
</comment>
<name>A0A2N3V1N9_9BACT</name>
<proteinExistence type="predicted"/>
<dbReference type="Pfam" id="PF13568">
    <property type="entry name" value="OMP_b-brl_2"/>
    <property type="match status" value="1"/>
</dbReference>
<reference evidence="2 3" key="1">
    <citation type="submission" date="2017-12" db="EMBL/GenBank/DDBJ databases">
        <title>Genomic Encyclopedia of Type Strains, Phase III (KMG-III): the genomes of soil and plant-associated and newly described type strains.</title>
        <authorList>
            <person name="Whitman W."/>
        </authorList>
    </citation>
    <scope>NUCLEOTIDE SEQUENCE [LARGE SCALE GENOMIC DNA]</scope>
    <source>
        <strain evidence="2 3">LP43</strain>
    </source>
</reference>
<dbReference type="AlphaFoldDB" id="A0A2N3V1N9"/>
<accession>A0A2N3V1N9</accession>